<sequence length="372" mass="40980">MSIVATGASGMALDVEEQRLTQAQEALPEITGRYQSEVEQLLARYRRDGGELTVTRKVAEDGNALWRAAVKDVQAGFFDDRALYWDRLAARIQLKQQDPAFALAQWQRGILLTTLEKASRGMSDIQFDEDTDVRILVTGFDPFFLDRDIGQSNPSGLAALALDGKRWNQDGKRVQIESVLIPVRFADFDQGLIESLLSPYLRDNSVDMVVTVSMGRDQFDLERFPGRHRSAEAPDNLNVLTGASKTQPLSPQLNGDDLHGPEFVEFSLPVAQMLQAEGAFKVVDNRKVTTKMGSKEAIGLYALNDAVSIEGSGGGYLSNEISYRSILLKELLGSSVPIGHIHTPKVAGYDEPTQRQILAQLESMLALAAQQL</sequence>
<dbReference type="AlphaFoldDB" id="A0A1M5VV47"/>
<dbReference type="SUPFAM" id="SSF53182">
    <property type="entry name" value="Pyrrolidone carboxyl peptidase (pyroglutamate aminopeptidase)"/>
    <property type="match status" value="1"/>
</dbReference>
<dbReference type="RefSeq" id="WP_234977390.1">
    <property type="nucleotide sequence ID" value="NZ_FQXG01000004.1"/>
</dbReference>
<evidence type="ECO:0000313" key="1">
    <source>
        <dbReference type="EMBL" id="SHH79101.1"/>
    </source>
</evidence>
<gene>
    <name evidence="1" type="ORF">SAMN02745129_3006</name>
</gene>
<protein>
    <submittedName>
        <fullName evidence="1">Pyrrolidone-carboxylate peptidase (N-terminal pyroglutamyl peptidase)</fullName>
    </submittedName>
</protein>
<dbReference type="STRING" id="299255.SAMN02745129_3006"/>
<dbReference type="InterPro" id="IPR036440">
    <property type="entry name" value="Peptidase_C15-like_sf"/>
</dbReference>
<keyword evidence="2" id="KW-1185">Reference proteome</keyword>
<accession>A0A1M5VV47</accession>
<proteinExistence type="predicted"/>
<organism evidence="1 2">
    <name type="scientific">Ferrimonas marina</name>
    <dbReference type="NCBI Taxonomy" id="299255"/>
    <lineage>
        <taxon>Bacteria</taxon>
        <taxon>Pseudomonadati</taxon>
        <taxon>Pseudomonadota</taxon>
        <taxon>Gammaproteobacteria</taxon>
        <taxon>Alteromonadales</taxon>
        <taxon>Ferrimonadaceae</taxon>
        <taxon>Ferrimonas</taxon>
    </lineage>
</organism>
<evidence type="ECO:0000313" key="2">
    <source>
        <dbReference type="Proteomes" id="UP000184268"/>
    </source>
</evidence>
<reference evidence="2" key="1">
    <citation type="submission" date="2016-11" db="EMBL/GenBank/DDBJ databases">
        <authorList>
            <person name="Varghese N."/>
            <person name="Submissions S."/>
        </authorList>
    </citation>
    <scope>NUCLEOTIDE SEQUENCE [LARGE SCALE GENOMIC DNA]</scope>
    <source>
        <strain evidence="2">DSM 16917</strain>
    </source>
</reference>
<dbReference type="Gene3D" id="3.40.630.20">
    <property type="entry name" value="Peptidase C15, pyroglutamyl peptidase I-like"/>
    <property type="match status" value="1"/>
</dbReference>
<dbReference type="EMBL" id="FQXG01000004">
    <property type="protein sequence ID" value="SHH79101.1"/>
    <property type="molecule type" value="Genomic_DNA"/>
</dbReference>
<name>A0A1M5VV47_9GAMM</name>
<dbReference type="Proteomes" id="UP000184268">
    <property type="component" value="Unassembled WGS sequence"/>
</dbReference>